<protein>
    <recommendedName>
        <fullName evidence="3 7">Defect at low temperature protein 1</fullName>
    </recommendedName>
</protein>
<keyword evidence="5 7" id="KW-1133">Transmembrane helix</keyword>
<evidence type="ECO:0000256" key="6">
    <source>
        <dbReference type="ARBA" id="ARBA00023136"/>
    </source>
</evidence>
<evidence type="ECO:0000256" key="7">
    <source>
        <dbReference type="RuleBase" id="RU367100"/>
    </source>
</evidence>
<accession>A0A9P3HDP8</accession>
<sequence length="330" mass="37212">MPLTRSSCFYVSSLFFLVAVTGICIFASAYDVIFQIFHPANLNEPPNYKNLAVFGGSYVLLGLLATIFGFSRYVTVKLARQAIPKTYMPITQEDLPKKVYELVQSELDRVARLAKRATPLEEESSQPGWGKPNSSLQDTHFKTFMASTPHFIERAAVAQSRDLARPPNMSIAAYIHMLVDQKLITRDIAMEYIAGYERARFGPSRSEPLPVTLSPLHSHQPQQRPPSSLSGGHHLRQHSGNNSRHHPAQEASVRSTGTVFQGQLRTQPSTTFILNKGECLEEEDYIRFMKVLSWILQELGWNQDEETYEDDNDYLVQERPEGTATGPYST</sequence>
<feature type="compositionally biased region" description="Polar residues" evidence="8">
    <location>
        <begin position="252"/>
        <end position="261"/>
    </location>
</feature>
<dbReference type="AlphaFoldDB" id="A0A9P3HDP8"/>
<evidence type="ECO:0000313" key="9">
    <source>
        <dbReference type="EMBL" id="GJJ74774.1"/>
    </source>
</evidence>
<evidence type="ECO:0000256" key="4">
    <source>
        <dbReference type="ARBA" id="ARBA00022692"/>
    </source>
</evidence>
<comment type="subcellular location">
    <subcellularLocation>
        <location evidence="7">Membrane</location>
        <topology evidence="7">Multi-pass membrane protein</topology>
    </subcellularLocation>
</comment>
<feature type="region of interest" description="Disordered" evidence="8">
    <location>
        <begin position="204"/>
        <end position="261"/>
    </location>
</feature>
<reference evidence="9" key="1">
    <citation type="submission" date="2021-11" db="EMBL/GenBank/DDBJ databases">
        <authorList>
            <person name="Herlambang A."/>
            <person name="Guo Y."/>
            <person name="Takashima Y."/>
            <person name="Nishizawa T."/>
        </authorList>
    </citation>
    <scope>NUCLEOTIDE SEQUENCE</scope>
    <source>
        <strain evidence="9">E1425</strain>
    </source>
</reference>
<organism evidence="9 10">
    <name type="scientific">Entomortierella parvispora</name>
    <dbReference type="NCBI Taxonomy" id="205924"/>
    <lineage>
        <taxon>Eukaryota</taxon>
        <taxon>Fungi</taxon>
        <taxon>Fungi incertae sedis</taxon>
        <taxon>Mucoromycota</taxon>
        <taxon>Mortierellomycotina</taxon>
        <taxon>Mortierellomycetes</taxon>
        <taxon>Mortierellales</taxon>
        <taxon>Mortierellaceae</taxon>
        <taxon>Entomortierella</taxon>
    </lineage>
</organism>
<comment type="similarity">
    <text evidence="2 7">Belongs to the DLT1 family.</text>
</comment>
<proteinExistence type="inferred from homology"/>
<feature type="compositionally biased region" description="Polar residues" evidence="8">
    <location>
        <begin position="215"/>
        <end position="230"/>
    </location>
</feature>
<dbReference type="Proteomes" id="UP000827284">
    <property type="component" value="Unassembled WGS sequence"/>
</dbReference>
<feature type="transmembrane region" description="Helical" evidence="7">
    <location>
        <begin position="50"/>
        <end position="70"/>
    </location>
</feature>
<evidence type="ECO:0000256" key="1">
    <source>
        <dbReference type="ARBA" id="ARBA00002489"/>
    </source>
</evidence>
<dbReference type="InterPro" id="IPR038869">
    <property type="entry name" value="DLT1"/>
</dbReference>
<evidence type="ECO:0000313" key="10">
    <source>
        <dbReference type="Proteomes" id="UP000827284"/>
    </source>
</evidence>
<evidence type="ECO:0000256" key="3">
    <source>
        <dbReference type="ARBA" id="ARBA00021353"/>
    </source>
</evidence>
<keyword evidence="4 7" id="KW-0812">Transmembrane</keyword>
<evidence type="ECO:0000256" key="5">
    <source>
        <dbReference type="ARBA" id="ARBA00022989"/>
    </source>
</evidence>
<feature type="region of interest" description="Disordered" evidence="8">
    <location>
        <begin position="310"/>
        <end position="330"/>
    </location>
</feature>
<dbReference type="EMBL" id="BQFW01000009">
    <property type="protein sequence ID" value="GJJ74774.1"/>
    <property type="molecule type" value="Genomic_DNA"/>
</dbReference>
<keyword evidence="10" id="KW-1185">Reference proteome</keyword>
<dbReference type="GO" id="GO:0016020">
    <property type="term" value="C:membrane"/>
    <property type="evidence" value="ECO:0007669"/>
    <property type="project" value="UniProtKB-SubCell"/>
</dbReference>
<evidence type="ECO:0000256" key="8">
    <source>
        <dbReference type="SAM" id="MobiDB-lite"/>
    </source>
</evidence>
<comment type="function">
    <text evidence="1 7">Required for growth under high-pressure and low-temperature conditions.</text>
</comment>
<dbReference type="PANTHER" id="PTHR40021">
    <property type="entry name" value="DEFECT AT LOW TEMPERATURE PROTEIN 1"/>
    <property type="match status" value="1"/>
</dbReference>
<reference evidence="9" key="2">
    <citation type="journal article" date="2022" name="Microbiol. Resour. Announc.">
        <title>Whole-Genome Sequence of Entomortierella parvispora E1425, a Mucoromycotan Fungus Associated with Burkholderiaceae-Related Endosymbiotic Bacteria.</title>
        <authorList>
            <person name="Herlambang A."/>
            <person name="Guo Y."/>
            <person name="Takashima Y."/>
            <person name="Narisawa K."/>
            <person name="Ohta H."/>
            <person name="Nishizawa T."/>
        </authorList>
    </citation>
    <scope>NUCLEOTIDE SEQUENCE</scope>
    <source>
        <strain evidence="9">E1425</strain>
    </source>
</reference>
<keyword evidence="6 7" id="KW-0472">Membrane</keyword>
<evidence type="ECO:0000256" key="2">
    <source>
        <dbReference type="ARBA" id="ARBA00005550"/>
    </source>
</evidence>
<comment type="caution">
    <text evidence="9">The sequence shown here is derived from an EMBL/GenBank/DDBJ whole genome shotgun (WGS) entry which is preliminary data.</text>
</comment>
<gene>
    <name evidence="7" type="primary">DLT1</name>
    <name evidence="9" type="ORF">EMPS_07132</name>
</gene>
<name>A0A9P3HDP8_9FUNG</name>
<dbReference type="PANTHER" id="PTHR40021:SF1">
    <property type="entry name" value="DEFECT AT LOW TEMPERATURE PROTEIN 1"/>
    <property type="match status" value="1"/>
</dbReference>
<feature type="transmembrane region" description="Helical" evidence="7">
    <location>
        <begin position="7"/>
        <end position="30"/>
    </location>
</feature>
<dbReference type="OrthoDB" id="337038at2759"/>